<name>A0AAE3MCA1_9BACT</name>
<keyword evidence="3" id="KW-1185">Reference proteome</keyword>
<dbReference type="AlphaFoldDB" id="A0AAE3MCA1"/>
<accession>A0AAE3MCA1</accession>
<dbReference type="SMART" id="SM00850">
    <property type="entry name" value="LytTR"/>
    <property type="match status" value="1"/>
</dbReference>
<dbReference type="PANTHER" id="PTHR37299:SF1">
    <property type="entry name" value="STAGE 0 SPORULATION PROTEIN A HOMOLOG"/>
    <property type="match status" value="1"/>
</dbReference>
<gene>
    <name evidence="2" type="ORF">OM074_04180</name>
</gene>
<dbReference type="GO" id="GO:0003677">
    <property type="term" value="F:DNA binding"/>
    <property type="evidence" value="ECO:0007669"/>
    <property type="project" value="UniProtKB-KW"/>
</dbReference>
<evidence type="ECO:0000313" key="2">
    <source>
        <dbReference type="EMBL" id="MCW3804811.1"/>
    </source>
</evidence>
<dbReference type="Proteomes" id="UP001207408">
    <property type="component" value="Unassembled WGS sequence"/>
</dbReference>
<organism evidence="2 3">
    <name type="scientific">Plebeiibacterium marinum</name>
    <dbReference type="NCBI Taxonomy" id="2992111"/>
    <lineage>
        <taxon>Bacteria</taxon>
        <taxon>Pseudomonadati</taxon>
        <taxon>Bacteroidota</taxon>
        <taxon>Bacteroidia</taxon>
        <taxon>Marinilabiliales</taxon>
        <taxon>Marinilabiliaceae</taxon>
        <taxon>Plebeiibacterium</taxon>
    </lineage>
</organism>
<dbReference type="Pfam" id="PF04397">
    <property type="entry name" value="LytTR"/>
    <property type="match status" value="1"/>
</dbReference>
<reference evidence="2" key="1">
    <citation type="submission" date="2022-10" db="EMBL/GenBank/DDBJ databases">
        <authorList>
            <person name="Yu W.X."/>
        </authorList>
    </citation>
    <scope>NUCLEOTIDE SEQUENCE</scope>
    <source>
        <strain evidence="2">D04</strain>
    </source>
</reference>
<keyword evidence="2" id="KW-0238">DNA-binding</keyword>
<dbReference type="RefSeq" id="WP_301198033.1">
    <property type="nucleotide sequence ID" value="NZ_JAPDPI010000005.1"/>
</dbReference>
<sequence length="199" mass="23382">MFSEKIKKYNHCHKKTPTNLIYNTFKTVQNKIFFTIRIAIRFCAFDYLLKPVDILELQQSAGRILDKIKNKKNDLKQQWETLENNKKTEYKTIALPSLERILFVKTCDIIRCKGENNYTNVYLQNGQTALISRTLKDFEELLSEEGFIRVHQSHLVNKKMVCSFEKRDGGYLLLRDNASVPISRMRKDNVMKELGMGNH</sequence>
<protein>
    <submittedName>
        <fullName evidence="2">LytTR family DNA-binding domain-containing protein</fullName>
    </submittedName>
</protein>
<dbReference type="GO" id="GO:0000156">
    <property type="term" value="F:phosphorelay response regulator activity"/>
    <property type="evidence" value="ECO:0007669"/>
    <property type="project" value="InterPro"/>
</dbReference>
<dbReference type="Gene3D" id="2.40.50.1020">
    <property type="entry name" value="LytTr DNA-binding domain"/>
    <property type="match status" value="1"/>
</dbReference>
<comment type="caution">
    <text evidence="2">The sequence shown here is derived from an EMBL/GenBank/DDBJ whole genome shotgun (WGS) entry which is preliminary data.</text>
</comment>
<dbReference type="InterPro" id="IPR007492">
    <property type="entry name" value="LytTR_DNA-bd_dom"/>
</dbReference>
<evidence type="ECO:0000313" key="3">
    <source>
        <dbReference type="Proteomes" id="UP001207408"/>
    </source>
</evidence>
<evidence type="ECO:0000259" key="1">
    <source>
        <dbReference type="PROSITE" id="PS50930"/>
    </source>
</evidence>
<dbReference type="PANTHER" id="PTHR37299">
    <property type="entry name" value="TRANSCRIPTIONAL REGULATOR-RELATED"/>
    <property type="match status" value="1"/>
</dbReference>
<feature type="domain" description="HTH LytTR-type" evidence="1">
    <location>
        <begin position="93"/>
        <end position="196"/>
    </location>
</feature>
<proteinExistence type="predicted"/>
<dbReference type="InterPro" id="IPR046947">
    <property type="entry name" value="LytR-like"/>
</dbReference>
<dbReference type="PROSITE" id="PS50930">
    <property type="entry name" value="HTH_LYTTR"/>
    <property type="match status" value="1"/>
</dbReference>
<dbReference type="EMBL" id="JAPDPI010000005">
    <property type="protein sequence ID" value="MCW3804811.1"/>
    <property type="molecule type" value="Genomic_DNA"/>
</dbReference>